<organism evidence="1 2">
    <name type="scientific">Lepagella muris</name>
    <dbReference type="NCBI Taxonomy" id="3032870"/>
    <lineage>
        <taxon>Bacteria</taxon>
        <taxon>Pseudomonadati</taxon>
        <taxon>Bacteroidota</taxon>
        <taxon>Bacteroidia</taxon>
        <taxon>Bacteroidales</taxon>
        <taxon>Muribaculaceae</taxon>
        <taxon>Lepagella</taxon>
    </lineage>
</organism>
<proteinExistence type="predicted"/>
<reference evidence="1" key="1">
    <citation type="submission" date="2019-04" db="EMBL/GenBank/DDBJ databases">
        <title>Microbes associate with the intestines of laboratory mice.</title>
        <authorList>
            <person name="Navarre W."/>
            <person name="Wong E."/>
            <person name="Huang K."/>
            <person name="Tropini C."/>
            <person name="Ng K."/>
            <person name="Yu B."/>
        </authorList>
    </citation>
    <scope>NUCLEOTIDE SEQUENCE</scope>
    <source>
        <strain evidence="1">NM04_E33</strain>
    </source>
</reference>
<dbReference type="Proteomes" id="UP000306319">
    <property type="component" value="Unassembled WGS sequence"/>
</dbReference>
<comment type="caution">
    <text evidence="1">The sequence shown here is derived from an EMBL/GenBank/DDBJ whole genome shotgun (WGS) entry which is preliminary data.</text>
</comment>
<gene>
    <name evidence="1" type="ORF">E5331_13620</name>
</gene>
<accession>A0AC61RBP8</accession>
<protein>
    <submittedName>
        <fullName evidence="1">Uncharacterized protein</fullName>
    </submittedName>
</protein>
<name>A0AC61RBP8_9BACT</name>
<dbReference type="EMBL" id="SRYB01000022">
    <property type="protein sequence ID" value="TGY77614.1"/>
    <property type="molecule type" value="Genomic_DNA"/>
</dbReference>
<keyword evidence="2" id="KW-1185">Reference proteome</keyword>
<evidence type="ECO:0000313" key="2">
    <source>
        <dbReference type="Proteomes" id="UP000306319"/>
    </source>
</evidence>
<sequence length="313" mass="35400">MESQRPLTKFQQRVKNIKTSLLLPGAIGNIASLYLFRKLDKSEKIGIIGLLNYPLIGAMGWLNFLFDLESLPSNKRVAIMILPYSKIKNVSPSKSGIIFLPKIIGIPDSFTFDGSVESGKLYVLDPRNDKKYCSADILAQDLINDRILEMKYVFERLGATKLDISYQGSEDSRESRDFDSSNDLSGTYKIFGLNHSSRELESSSRIASKYYQFEIHKRLTGKKLPIDWNSLYWYNSDGVLQNEVKSILDGLTSQVSFKTVMRSYSSQGSSSLTTVKQGLSILNTLGLSREYQEAEKMLSELSKSTIWEVNVEF</sequence>
<evidence type="ECO:0000313" key="1">
    <source>
        <dbReference type="EMBL" id="TGY77614.1"/>
    </source>
</evidence>